<name>A0A0C2VIM9_RHOER</name>
<evidence type="ECO:0000256" key="1">
    <source>
        <dbReference type="ARBA" id="ARBA00004196"/>
    </source>
</evidence>
<reference evidence="7 8" key="1">
    <citation type="journal article" date="2017" name="Poromechanics V (2013)">
        <title>Genomic Characterization of the Arsenic-Tolerant Actinobacterium, &lt;i&gt;Rhodococcus erythropolis&lt;/i&gt; S43.</title>
        <authorList>
            <person name="Retamal-Morales G."/>
            <person name="Mehnert M."/>
            <person name="Schwabe R."/>
            <person name="Tischler D."/>
            <person name="Schloemann M."/>
            <person name="Levican G.J."/>
        </authorList>
    </citation>
    <scope>NUCLEOTIDE SEQUENCE [LARGE SCALE GENOMIC DNA]</scope>
    <source>
        <strain evidence="7 8">S43</strain>
    </source>
</reference>
<keyword evidence="3" id="KW-0813">Transport</keyword>
<feature type="signal peptide" evidence="6">
    <location>
        <begin position="1"/>
        <end position="29"/>
    </location>
</feature>
<keyword evidence="4 6" id="KW-0732">Signal</keyword>
<comment type="subcellular location">
    <subcellularLocation>
        <location evidence="1">Cell envelope</location>
    </subcellularLocation>
</comment>
<dbReference type="EMBL" id="MRBO01000718">
    <property type="protein sequence ID" value="KAB2582227.1"/>
    <property type="molecule type" value="Genomic_DNA"/>
</dbReference>
<dbReference type="SUPFAM" id="SSF53807">
    <property type="entry name" value="Helical backbone' metal receptor"/>
    <property type="match status" value="1"/>
</dbReference>
<feature type="compositionally biased region" description="Polar residues" evidence="5">
    <location>
        <begin position="32"/>
        <end position="42"/>
    </location>
</feature>
<sequence>MRRSLRPTAAILAAVVALALAGCSSSSDSDTGTEGTQKTSGSAEGWPRTVDHGDRSTEITSKPTRIVSTSPSLTGTLLAIGAPVVASAATTPSGMTDEQGFFSQWSEVAADRGVEVLYRNLELNLDAIETFEPDLIIGSANGGDATLDAYAQLSDIAPTVLLDYGASSWEELADQLGTVTGLESEADKTVDEYDSWVTTQAGKIKLPEQPVTALVYMGADGVWTFRADSPQGNLLTSLGFTYAEPAEQFVAPDKRGASGVAIVSSENMSAALDGSQTLFAVSMGPKDVEKQLAADPLLANQPAVKGDRVYAMGTAAFRLDYFSAKQTVESLVSTFGG</sequence>
<dbReference type="Pfam" id="PF01497">
    <property type="entry name" value="Peripla_BP_2"/>
    <property type="match status" value="1"/>
</dbReference>
<evidence type="ECO:0000256" key="6">
    <source>
        <dbReference type="SAM" id="SignalP"/>
    </source>
</evidence>
<feature type="chain" id="PRO_5041036410" evidence="6">
    <location>
        <begin position="30"/>
        <end position="337"/>
    </location>
</feature>
<dbReference type="PROSITE" id="PS50983">
    <property type="entry name" value="FE_B12_PBP"/>
    <property type="match status" value="1"/>
</dbReference>
<dbReference type="InterPro" id="IPR002491">
    <property type="entry name" value="ABC_transptr_periplasmic_BD"/>
</dbReference>
<evidence type="ECO:0000256" key="5">
    <source>
        <dbReference type="SAM" id="MobiDB-lite"/>
    </source>
</evidence>
<dbReference type="GO" id="GO:0030288">
    <property type="term" value="C:outer membrane-bounded periplasmic space"/>
    <property type="evidence" value="ECO:0007669"/>
    <property type="project" value="TreeGrafter"/>
</dbReference>
<comment type="similarity">
    <text evidence="2">Belongs to the bacterial solute-binding protein 8 family.</text>
</comment>
<evidence type="ECO:0000256" key="2">
    <source>
        <dbReference type="ARBA" id="ARBA00008814"/>
    </source>
</evidence>
<protein>
    <submittedName>
        <fullName evidence="7">Fe2+-enterobactin ABC transporter substrate-binding protein</fullName>
    </submittedName>
</protein>
<evidence type="ECO:0000313" key="8">
    <source>
        <dbReference type="Proteomes" id="UP000325576"/>
    </source>
</evidence>
<evidence type="ECO:0000256" key="4">
    <source>
        <dbReference type="ARBA" id="ARBA00022729"/>
    </source>
</evidence>
<feature type="region of interest" description="Disordered" evidence="5">
    <location>
        <begin position="24"/>
        <end position="59"/>
    </location>
</feature>
<dbReference type="FunFam" id="3.40.50.1980:FF:000009">
    <property type="entry name" value="Iron-enterobactin transporter periplasmic binding protein"/>
    <property type="match status" value="1"/>
</dbReference>
<accession>A0A0C2VIM9</accession>
<dbReference type="Gene3D" id="3.40.50.1980">
    <property type="entry name" value="Nitrogenase molybdenum iron protein domain"/>
    <property type="match status" value="2"/>
</dbReference>
<evidence type="ECO:0000313" key="7">
    <source>
        <dbReference type="EMBL" id="KAB2582227.1"/>
    </source>
</evidence>
<evidence type="ECO:0000256" key="3">
    <source>
        <dbReference type="ARBA" id="ARBA00022448"/>
    </source>
</evidence>
<dbReference type="PROSITE" id="PS51257">
    <property type="entry name" value="PROKAR_LIPOPROTEIN"/>
    <property type="match status" value="1"/>
</dbReference>
<dbReference type="PANTHER" id="PTHR30532:SF24">
    <property type="entry name" value="FERRIC ENTEROBACTIN-BINDING PERIPLASMIC PROTEIN FEPB"/>
    <property type="match status" value="1"/>
</dbReference>
<dbReference type="NCBIfam" id="NF008200">
    <property type="entry name" value="PRK10957.1"/>
    <property type="match status" value="1"/>
</dbReference>
<organism evidence="7 8">
    <name type="scientific">Rhodococcus erythropolis</name>
    <name type="common">Arthrobacter picolinophilus</name>
    <dbReference type="NCBI Taxonomy" id="1833"/>
    <lineage>
        <taxon>Bacteria</taxon>
        <taxon>Bacillati</taxon>
        <taxon>Actinomycetota</taxon>
        <taxon>Actinomycetes</taxon>
        <taxon>Mycobacteriales</taxon>
        <taxon>Nocardiaceae</taxon>
        <taxon>Rhodococcus</taxon>
        <taxon>Rhodococcus erythropolis group</taxon>
    </lineage>
</organism>
<comment type="caution">
    <text evidence="7">The sequence shown here is derived from an EMBL/GenBank/DDBJ whole genome shotgun (WGS) entry which is preliminary data.</text>
</comment>
<dbReference type="AlphaFoldDB" id="A0A0C2VIM9"/>
<proteinExistence type="inferred from homology"/>
<gene>
    <name evidence="7" type="ORF">BS297_26825</name>
</gene>
<dbReference type="PANTHER" id="PTHR30532">
    <property type="entry name" value="IRON III DICITRATE-BINDING PERIPLASMIC PROTEIN"/>
    <property type="match status" value="1"/>
</dbReference>
<dbReference type="CDD" id="cd01146">
    <property type="entry name" value="FhuD"/>
    <property type="match status" value="1"/>
</dbReference>
<dbReference type="InterPro" id="IPR051313">
    <property type="entry name" value="Bact_iron-sidero_bind"/>
</dbReference>
<dbReference type="Proteomes" id="UP000325576">
    <property type="component" value="Unassembled WGS sequence"/>
</dbReference>
<dbReference type="GO" id="GO:1901678">
    <property type="term" value="P:iron coordination entity transport"/>
    <property type="evidence" value="ECO:0007669"/>
    <property type="project" value="UniProtKB-ARBA"/>
</dbReference>